<dbReference type="EMBL" id="AP018907">
    <property type="protein sequence ID" value="BBF92148.1"/>
    <property type="molecule type" value="Genomic_DNA"/>
</dbReference>
<evidence type="ECO:0000313" key="2">
    <source>
        <dbReference type="Proteomes" id="UP000266934"/>
    </source>
</evidence>
<name>A0A348FXW5_9HYPH</name>
<reference evidence="1 2" key="1">
    <citation type="submission" date="2018-08" db="EMBL/GenBank/DDBJ databases">
        <title>Complete genome sequencing of Blastochloris tepida GI.</title>
        <authorList>
            <person name="Tsukatani Y."/>
            <person name="Mori H."/>
        </authorList>
    </citation>
    <scope>NUCLEOTIDE SEQUENCE [LARGE SCALE GENOMIC DNA]</scope>
    <source>
        <strain evidence="1 2">GI</strain>
    </source>
</reference>
<gene>
    <name evidence="1" type="ORF">BLTE_08330</name>
</gene>
<dbReference type="KEGG" id="blag:BLTE_08330"/>
<keyword evidence="2" id="KW-1185">Reference proteome</keyword>
<proteinExistence type="predicted"/>
<evidence type="ECO:0000313" key="1">
    <source>
        <dbReference type="EMBL" id="BBF92148.1"/>
    </source>
</evidence>
<dbReference type="AlphaFoldDB" id="A0A348FXW5"/>
<organism evidence="1 2">
    <name type="scientific">Blastochloris tepida</name>
    <dbReference type="NCBI Taxonomy" id="2233851"/>
    <lineage>
        <taxon>Bacteria</taxon>
        <taxon>Pseudomonadati</taxon>
        <taxon>Pseudomonadota</taxon>
        <taxon>Alphaproteobacteria</taxon>
        <taxon>Hyphomicrobiales</taxon>
        <taxon>Blastochloridaceae</taxon>
        <taxon>Blastochloris</taxon>
    </lineage>
</organism>
<sequence length="136" mass="15183">MVGRALLIGRRLHPSNQGFGQWCRENSFGDMARSHRADAMWLAENWDAVWAVVTADYNAVAHPTHVRQAYREATKVAAEGEAKPVPFTKEDADYAMKLHRLAEDKCNANESGVARAKLEKLGEDHGMTCEDQAAWT</sequence>
<dbReference type="Proteomes" id="UP000266934">
    <property type="component" value="Chromosome"/>
</dbReference>
<protein>
    <submittedName>
        <fullName evidence="1">Uncharacterized protein</fullName>
    </submittedName>
</protein>
<accession>A0A348FXW5</accession>